<dbReference type="RefSeq" id="WP_173083492.1">
    <property type="nucleotide sequence ID" value="NZ_BLTE01000007.1"/>
</dbReference>
<evidence type="ECO:0000313" key="4">
    <source>
        <dbReference type="EMBL" id="GFK93928.1"/>
    </source>
</evidence>
<reference evidence="4 5" key="2">
    <citation type="submission" date="2020-05" db="EMBL/GenBank/DDBJ databases">
        <title>Draft genome sequence of Desulfovibrio sp. strainFSS-1.</title>
        <authorList>
            <person name="Shimoshige H."/>
            <person name="Kobayashi H."/>
            <person name="Maekawa T."/>
        </authorList>
    </citation>
    <scope>NUCLEOTIDE SEQUENCE [LARGE SCALE GENOMIC DNA]</scope>
    <source>
        <strain evidence="4 5">SIID29052-01</strain>
    </source>
</reference>
<dbReference type="InterPro" id="IPR058634">
    <property type="entry name" value="AaeA-lik-b-barrel"/>
</dbReference>
<comment type="caution">
    <text evidence="4">The sequence shown here is derived from an EMBL/GenBank/DDBJ whole genome shotgun (WGS) entry which is preliminary data.</text>
</comment>
<dbReference type="SUPFAM" id="SSF111369">
    <property type="entry name" value="HlyD-like secretion proteins"/>
    <property type="match status" value="2"/>
</dbReference>
<dbReference type="Pfam" id="PF25917">
    <property type="entry name" value="BSH_RND"/>
    <property type="match status" value="1"/>
</dbReference>
<feature type="domain" description="Multidrug resistance protein MdtA-like barrel-sandwich hybrid" evidence="2">
    <location>
        <begin position="43"/>
        <end position="257"/>
    </location>
</feature>
<dbReference type="AlphaFoldDB" id="A0A6V8LUC3"/>
<dbReference type="InterPro" id="IPR058625">
    <property type="entry name" value="MdtA-like_BSH"/>
</dbReference>
<dbReference type="EMBL" id="BLTE01000007">
    <property type="protein sequence ID" value="GFK93928.1"/>
    <property type="molecule type" value="Genomic_DNA"/>
</dbReference>
<feature type="coiled-coil region" evidence="1">
    <location>
        <begin position="84"/>
        <end position="132"/>
    </location>
</feature>
<proteinExistence type="predicted"/>
<dbReference type="InterPro" id="IPR050393">
    <property type="entry name" value="MFP_Efflux_Pump"/>
</dbReference>
<dbReference type="Proteomes" id="UP000494245">
    <property type="component" value="Unassembled WGS sequence"/>
</dbReference>
<gene>
    <name evidence="4" type="primary">mdtN_2</name>
    <name evidence="4" type="ORF">NNJEOMEG_01766</name>
</gene>
<evidence type="ECO:0000256" key="1">
    <source>
        <dbReference type="SAM" id="Coils"/>
    </source>
</evidence>
<dbReference type="Gene3D" id="2.40.50.100">
    <property type="match status" value="1"/>
</dbReference>
<dbReference type="PRINTS" id="PR01490">
    <property type="entry name" value="RTXTOXIND"/>
</dbReference>
<organism evidence="4 5">
    <name type="scientific">Fundidesulfovibrio magnetotacticus</name>
    <dbReference type="NCBI Taxonomy" id="2730080"/>
    <lineage>
        <taxon>Bacteria</taxon>
        <taxon>Pseudomonadati</taxon>
        <taxon>Thermodesulfobacteriota</taxon>
        <taxon>Desulfovibrionia</taxon>
        <taxon>Desulfovibrionales</taxon>
        <taxon>Desulfovibrionaceae</taxon>
        <taxon>Fundidesulfovibrio</taxon>
    </lineage>
</organism>
<feature type="domain" description="p-hydroxybenzoic acid efflux pump subunit AaeA-like beta-barrel" evidence="3">
    <location>
        <begin position="261"/>
        <end position="358"/>
    </location>
</feature>
<dbReference type="GO" id="GO:0055085">
    <property type="term" value="P:transmembrane transport"/>
    <property type="evidence" value="ECO:0007669"/>
    <property type="project" value="InterPro"/>
</dbReference>
<evidence type="ECO:0000313" key="5">
    <source>
        <dbReference type="Proteomes" id="UP000494245"/>
    </source>
</evidence>
<protein>
    <submittedName>
        <fullName evidence="4">Multidrug resistance protein MdtN</fullName>
    </submittedName>
</protein>
<dbReference type="Gene3D" id="1.10.287.470">
    <property type="entry name" value="Helix hairpin bin"/>
    <property type="match status" value="1"/>
</dbReference>
<evidence type="ECO:0000259" key="3">
    <source>
        <dbReference type="Pfam" id="PF25963"/>
    </source>
</evidence>
<keyword evidence="1" id="KW-0175">Coiled coil</keyword>
<keyword evidence="5" id="KW-1185">Reference proteome</keyword>
<accession>A0A6V8LUC3</accession>
<dbReference type="Pfam" id="PF25963">
    <property type="entry name" value="Beta-barrel_AAEA"/>
    <property type="match status" value="1"/>
</dbReference>
<evidence type="ECO:0000259" key="2">
    <source>
        <dbReference type="Pfam" id="PF25917"/>
    </source>
</evidence>
<dbReference type="PANTHER" id="PTHR30367">
    <property type="entry name" value="P-HYDROXYBENZOIC ACID EFFLUX PUMP SUBUNIT AAEA-RELATED"/>
    <property type="match status" value="1"/>
</dbReference>
<dbReference type="PANTHER" id="PTHR30367:SF1">
    <property type="entry name" value="MULTIDRUG RESISTANCE PROTEIN MDTN"/>
    <property type="match status" value="1"/>
</dbReference>
<name>A0A6V8LUC3_9BACT</name>
<sequence>MRFERRKTAVTLAVVLLAVLALGLKYRQYLVNPWTRDGQVRANVVLVSPRVSGPIVRLPVVDNQRVAAGDLLFEIDPRTFESKLKEAQANLDLTLQNLAALDHQVRAAEEAVRQAESRVKQAESGIADFEAQLLLARKNLGRASTLVAEATIPVQAYDQSKETHDTVQARRQQAQSALRLATAAKRQADAELDRSVTARGPLGEDNPQLRAARAALEDARLNLEFTRQQASVDGYVTNLNLRLGSQAVANQPALALVDASSFWISGYFMETQVGRIQPGHPAVVTLMSYPDKPLQGVVESIGWGIFQKDGSTGQDLLPTVSPTFEWIRLAQRIPVRVRLLRLEEGVLLRAGVTASVLVMTGDKPQDLSSVPPAPALLQ</sequence>
<reference evidence="4 5" key="1">
    <citation type="submission" date="2020-04" db="EMBL/GenBank/DDBJ databases">
        <authorList>
            <consortium name="Desulfovibrio sp. FSS-1 genome sequencing consortium"/>
            <person name="Shimoshige H."/>
            <person name="Kobayashi H."/>
            <person name="Maekawa T."/>
        </authorList>
    </citation>
    <scope>NUCLEOTIDE SEQUENCE [LARGE SCALE GENOMIC DNA]</scope>
    <source>
        <strain evidence="4 5">SIID29052-01</strain>
    </source>
</reference>
<dbReference type="Gene3D" id="2.40.30.170">
    <property type="match status" value="1"/>
</dbReference>